<protein>
    <submittedName>
        <fullName evidence="1">Uncharacterized protein</fullName>
    </submittedName>
</protein>
<dbReference type="EMBL" id="CADEHS020000010">
    <property type="protein sequence ID" value="CAG9946569.1"/>
    <property type="molecule type" value="Genomic_DNA"/>
</dbReference>
<gene>
    <name evidence="1" type="ORF">CRV2_00005452</name>
</gene>
<keyword evidence="2" id="KW-1185">Reference proteome</keyword>
<evidence type="ECO:0000313" key="2">
    <source>
        <dbReference type="Proteomes" id="UP000836387"/>
    </source>
</evidence>
<sequence>MSMYIVSTREYLLFSSTSILPFDFIIIIVCSFAICRKIMDQALRKLSLTASPKTPITSLPEFLLRIVFEDDALDLEDITALRLTCHAFARAANSIFFRRIYISQLYHDRDIFITICNSPHLAQNVYEIEWQEISWFPGYFAQLPDLSHGKEEHDTEFRNMMETLDLLADQLFWLPALSIAQPNLNGDTDSIRRDKAITEFLGEFYEFLQLLPNLCTVISQAMPADRLLYWYSENPFEAQVFQDYHISIPGEYCA</sequence>
<organism evidence="1 2">
    <name type="scientific">Clonostachys rosea f. rosea IK726</name>
    <dbReference type="NCBI Taxonomy" id="1349383"/>
    <lineage>
        <taxon>Eukaryota</taxon>
        <taxon>Fungi</taxon>
        <taxon>Dikarya</taxon>
        <taxon>Ascomycota</taxon>
        <taxon>Pezizomycotina</taxon>
        <taxon>Sordariomycetes</taxon>
        <taxon>Hypocreomycetidae</taxon>
        <taxon>Hypocreales</taxon>
        <taxon>Bionectriaceae</taxon>
        <taxon>Clonostachys</taxon>
    </lineage>
</organism>
<reference evidence="1" key="1">
    <citation type="submission" date="2020-04" db="EMBL/GenBank/DDBJ databases">
        <authorList>
            <person name="Broberg M."/>
        </authorList>
    </citation>
    <scope>NUCLEOTIDE SEQUENCE</scope>
</reference>
<accession>A0ACA9U045</accession>
<dbReference type="Proteomes" id="UP000836387">
    <property type="component" value="Unassembled WGS sequence"/>
</dbReference>
<evidence type="ECO:0000313" key="1">
    <source>
        <dbReference type="EMBL" id="CAG9946569.1"/>
    </source>
</evidence>
<name>A0ACA9U045_BIOOC</name>
<comment type="caution">
    <text evidence="1">The sequence shown here is derived from an EMBL/GenBank/DDBJ whole genome shotgun (WGS) entry which is preliminary data.</text>
</comment>
<reference evidence="1" key="2">
    <citation type="submission" date="2021-10" db="EMBL/GenBank/DDBJ databases">
        <authorList>
            <person name="Piombo E."/>
        </authorList>
    </citation>
    <scope>NUCLEOTIDE SEQUENCE</scope>
</reference>
<proteinExistence type="predicted"/>